<dbReference type="CDD" id="cd17321">
    <property type="entry name" value="MFS_MMR_MDR_like"/>
    <property type="match status" value="1"/>
</dbReference>
<keyword evidence="8 12" id="KW-0472">Membrane</keyword>
<keyword evidence="3" id="KW-1003">Cell membrane</keyword>
<dbReference type="InterPro" id="IPR000719">
    <property type="entry name" value="Prot_kinase_dom"/>
</dbReference>
<evidence type="ECO:0000256" key="12">
    <source>
        <dbReference type="SAM" id="Phobius"/>
    </source>
</evidence>
<feature type="transmembrane region" description="Helical" evidence="12">
    <location>
        <begin position="373"/>
        <end position="395"/>
    </location>
</feature>
<feature type="compositionally biased region" description="Low complexity" evidence="11">
    <location>
        <begin position="329"/>
        <end position="342"/>
    </location>
</feature>
<feature type="transmembrane region" description="Helical" evidence="12">
    <location>
        <begin position="415"/>
        <end position="433"/>
    </location>
</feature>
<evidence type="ECO:0000256" key="11">
    <source>
        <dbReference type="SAM" id="MobiDB-lite"/>
    </source>
</evidence>
<accession>A0AAU2JXL9</accession>
<dbReference type="GO" id="GO:0046677">
    <property type="term" value="P:response to antibiotic"/>
    <property type="evidence" value="ECO:0007669"/>
    <property type="project" value="UniProtKB-KW"/>
</dbReference>
<dbReference type="PROSITE" id="PS50011">
    <property type="entry name" value="PROTEIN_KINASE_DOM"/>
    <property type="match status" value="1"/>
</dbReference>
<protein>
    <submittedName>
        <fullName evidence="15">MDR family MFS transporter</fullName>
    </submittedName>
</protein>
<dbReference type="PANTHER" id="PTHR42718">
    <property type="entry name" value="MAJOR FACILITATOR SUPERFAMILY MULTIDRUG TRANSPORTER MFSC"/>
    <property type="match status" value="1"/>
</dbReference>
<evidence type="ECO:0000256" key="5">
    <source>
        <dbReference type="ARBA" id="ARBA00022741"/>
    </source>
</evidence>
<feature type="region of interest" description="Disordered" evidence="11">
    <location>
        <begin position="301"/>
        <end position="366"/>
    </location>
</feature>
<evidence type="ECO:0000256" key="3">
    <source>
        <dbReference type="ARBA" id="ARBA00022475"/>
    </source>
</evidence>
<proteinExistence type="predicted"/>
<dbReference type="GO" id="GO:0005886">
    <property type="term" value="C:plasma membrane"/>
    <property type="evidence" value="ECO:0007669"/>
    <property type="project" value="UniProtKB-SubCell"/>
</dbReference>
<keyword evidence="7 12" id="KW-1133">Transmembrane helix</keyword>
<dbReference type="Pfam" id="PF00069">
    <property type="entry name" value="Pkinase"/>
    <property type="match status" value="1"/>
</dbReference>
<dbReference type="InterPro" id="IPR036259">
    <property type="entry name" value="MFS_trans_sf"/>
</dbReference>
<evidence type="ECO:0000256" key="10">
    <source>
        <dbReference type="PROSITE-ProRule" id="PRU10141"/>
    </source>
</evidence>
<evidence type="ECO:0000256" key="9">
    <source>
        <dbReference type="ARBA" id="ARBA00023251"/>
    </source>
</evidence>
<comment type="subcellular location">
    <subcellularLocation>
        <location evidence="1">Cell membrane</location>
        <topology evidence="1">Multi-pass membrane protein</topology>
    </subcellularLocation>
</comment>
<keyword evidence="9" id="KW-0046">Antibiotic resistance</keyword>
<gene>
    <name evidence="15" type="ORF">OG327_26075</name>
</gene>
<dbReference type="CDD" id="cd14014">
    <property type="entry name" value="STKc_PknB_like"/>
    <property type="match status" value="1"/>
</dbReference>
<evidence type="ECO:0000256" key="2">
    <source>
        <dbReference type="ARBA" id="ARBA00022448"/>
    </source>
</evidence>
<keyword evidence="4 12" id="KW-0812">Transmembrane</keyword>
<dbReference type="PROSITE" id="PS00107">
    <property type="entry name" value="PROTEIN_KINASE_ATP"/>
    <property type="match status" value="1"/>
</dbReference>
<keyword evidence="5 10" id="KW-0547">Nucleotide-binding</keyword>
<dbReference type="GO" id="GO:0004672">
    <property type="term" value="F:protein kinase activity"/>
    <property type="evidence" value="ECO:0007669"/>
    <property type="project" value="InterPro"/>
</dbReference>
<reference evidence="15" key="1">
    <citation type="submission" date="2022-10" db="EMBL/GenBank/DDBJ databases">
        <title>The complete genomes of actinobacterial strains from the NBC collection.</title>
        <authorList>
            <person name="Joergensen T.S."/>
            <person name="Alvarez Arevalo M."/>
            <person name="Sterndorff E.B."/>
            <person name="Faurdal D."/>
            <person name="Vuksanovic O."/>
            <person name="Mourched A.-S."/>
            <person name="Charusanti P."/>
            <person name="Shaw S."/>
            <person name="Blin K."/>
            <person name="Weber T."/>
        </authorList>
    </citation>
    <scope>NUCLEOTIDE SEQUENCE</scope>
    <source>
        <strain evidence="15">NBC_00049</strain>
    </source>
</reference>
<feature type="transmembrane region" description="Helical" evidence="12">
    <location>
        <begin position="630"/>
        <end position="654"/>
    </location>
</feature>
<feature type="transmembrane region" description="Helical" evidence="12">
    <location>
        <begin position="562"/>
        <end position="580"/>
    </location>
</feature>
<keyword evidence="6 10" id="KW-0067">ATP-binding</keyword>
<feature type="transmembrane region" description="Helical" evidence="12">
    <location>
        <begin position="691"/>
        <end position="712"/>
    </location>
</feature>
<dbReference type="PANTHER" id="PTHR42718:SF46">
    <property type="entry name" value="BLR6921 PROTEIN"/>
    <property type="match status" value="1"/>
</dbReference>
<feature type="compositionally biased region" description="Pro residues" evidence="11">
    <location>
        <begin position="343"/>
        <end position="360"/>
    </location>
</feature>
<dbReference type="PROSITE" id="PS00108">
    <property type="entry name" value="PROTEIN_KINASE_ST"/>
    <property type="match status" value="1"/>
</dbReference>
<dbReference type="Pfam" id="PF07690">
    <property type="entry name" value="MFS_1"/>
    <property type="match status" value="1"/>
</dbReference>
<evidence type="ECO:0000256" key="4">
    <source>
        <dbReference type="ARBA" id="ARBA00022692"/>
    </source>
</evidence>
<dbReference type="InterPro" id="IPR020846">
    <property type="entry name" value="MFS_dom"/>
</dbReference>
<feature type="transmembrane region" description="Helical" evidence="12">
    <location>
        <begin position="660"/>
        <end position="679"/>
    </location>
</feature>
<feature type="transmembrane region" description="Helical" evidence="12">
    <location>
        <begin position="724"/>
        <end position="746"/>
    </location>
</feature>
<dbReference type="InterPro" id="IPR017441">
    <property type="entry name" value="Protein_kinase_ATP_BS"/>
</dbReference>
<dbReference type="InterPro" id="IPR011009">
    <property type="entry name" value="Kinase-like_dom_sf"/>
</dbReference>
<feature type="compositionally biased region" description="Pro residues" evidence="11">
    <location>
        <begin position="302"/>
        <end position="328"/>
    </location>
</feature>
<feature type="transmembrane region" description="Helical" evidence="12">
    <location>
        <begin position="440"/>
        <end position="459"/>
    </location>
</feature>
<name>A0AAU2JXL9_9ACTN</name>
<dbReference type="InterPro" id="IPR008271">
    <property type="entry name" value="Ser/Thr_kinase_AS"/>
</dbReference>
<evidence type="ECO:0000313" key="15">
    <source>
        <dbReference type="EMBL" id="WTU76516.1"/>
    </source>
</evidence>
<evidence type="ECO:0000256" key="7">
    <source>
        <dbReference type="ARBA" id="ARBA00022989"/>
    </source>
</evidence>
<dbReference type="Gene3D" id="1.10.510.10">
    <property type="entry name" value="Transferase(Phosphotransferase) domain 1"/>
    <property type="match status" value="1"/>
</dbReference>
<feature type="domain" description="Protein kinase" evidence="13">
    <location>
        <begin position="15"/>
        <end position="279"/>
    </location>
</feature>
<dbReference type="EMBL" id="CP108264">
    <property type="protein sequence ID" value="WTU76516.1"/>
    <property type="molecule type" value="Genomic_DNA"/>
</dbReference>
<dbReference type="Gene3D" id="1.20.1720.10">
    <property type="entry name" value="Multidrug resistance protein D"/>
    <property type="match status" value="1"/>
</dbReference>
<feature type="transmembrane region" description="Helical" evidence="12">
    <location>
        <begin position="530"/>
        <end position="550"/>
    </location>
</feature>
<dbReference type="GO" id="GO:0022857">
    <property type="term" value="F:transmembrane transporter activity"/>
    <property type="evidence" value="ECO:0007669"/>
    <property type="project" value="InterPro"/>
</dbReference>
<evidence type="ECO:0000256" key="8">
    <source>
        <dbReference type="ARBA" id="ARBA00023136"/>
    </source>
</evidence>
<evidence type="ECO:0000259" key="13">
    <source>
        <dbReference type="PROSITE" id="PS50011"/>
    </source>
</evidence>
<feature type="transmembrane region" description="Helical" evidence="12">
    <location>
        <begin position="503"/>
        <end position="524"/>
    </location>
</feature>
<evidence type="ECO:0000256" key="1">
    <source>
        <dbReference type="ARBA" id="ARBA00004651"/>
    </source>
</evidence>
<dbReference type="AlphaFoldDB" id="A0AAU2JXL9"/>
<dbReference type="InterPro" id="IPR011701">
    <property type="entry name" value="MFS"/>
</dbReference>
<sequence length="840" mass="86925">MDQLTAQDPNRIGPYRLIARLGAGGMGLVYLGRSEGGRTVAVKVVQAEYAGNPEFRKRFAREVAAARRVGGSWTAAVLDADPEAAVPWVATRYIPGPDLHTVVAEDFGPLPEHSVRVLANRLALALQAVHEAGLIHRDLKPSNVLVTVDGPRVIDFGIARAMDSLAGDSMHTRTGTLIGSAGFMSPEQVRGLELTPASDVFCLGAVLVYAATGRLLFGAADTGLNAHLFRVAEEEADLTGVPEPLADLVRDCLHKEPAKRPTLRQVAERTVTDQAEEWLPGTVLAQLGRHAARLLDFAPEAPAEPPAARPESVPEPGPRSQPPPPPAYAPTAPGHFGPAQGFGPPPGPPPGGWSAPPPPASFEDAAPPHPRRWWGLAVIALAQLLVLLEATAFTTALPSVQAELNLPAAELSPMLRAYVFAFGGLVLLGGHIADLVGRRLILIIGLAGFAAASALGGSAGDASMLGWARALQGVSAALLTPSALALVATGFTDPKERGRAFGIYAAVVAGGSALGLLTSGWLLEHLTWRWSLYAAVPVALLALIGTLTLVHDRPTRTGARPDVPGVLFGTAGTVAVTYGLAEGGTLGWADPLVLLLLVAGTALLGAFLWWQNRASGPSPTPPTARGRDRIGCFLALLLASFGITSSFPALTFYLESVLRYAPATTGVAFLAVVAAIAIGSTQVSARLQPRIAPRVLIVAGLVVTAVGLVLLTGLDLEGTYVTHALPGMLLAGLGIGVAFMPLFATATAGIAPQRSGTAAAALSMAQHLGATIGVLVLGNIIAAGFRNSSWPAPIVGDMLRSYTTGLWWAVGALLLAALVAGLTVTAKAPGRDGKPVHTAR</sequence>
<feature type="binding site" evidence="10">
    <location>
        <position position="43"/>
    </location>
    <ligand>
        <name>ATP</name>
        <dbReference type="ChEBI" id="CHEBI:30616"/>
    </ligand>
</feature>
<feature type="transmembrane region" description="Helical" evidence="12">
    <location>
        <begin position="471"/>
        <end position="491"/>
    </location>
</feature>
<dbReference type="GO" id="GO:0005524">
    <property type="term" value="F:ATP binding"/>
    <property type="evidence" value="ECO:0007669"/>
    <property type="project" value="UniProtKB-UniRule"/>
</dbReference>
<feature type="domain" description="Major facilitator superfamily (MFS) profile" evidence="14">
    <location>
        <begin position="375"/>
        <end position="829"/>
    </location>
</feature>
<organism evidence="15">
    <name type="scientific">Streptomyces sp. NBC_00049</name>
    <dbReference type="NCBI Taxonomy" id="2903617"/>
    <lineage>
        <taxon>Bacteria</taxon>
        <taxon>Bacillati</taxon>
        <taxon>Actinomycetota</taxon>
        <taxon>Actinomycetes</taxon>
        <taxon>Kitasatosporales</taxon>
        <taxon>Streptomycetaceae</taxon>
        <taxon>Streptomyces</taxon>
    </lineage>
</organism>
<dbReference type="SUPFAM" id="SSF56112">
    <property type="entry name" value="Protein kinase-like (PK-like)"/>
    <property type="match status" value="1"/>
</dbReference>
<dbReference type="PROSITE" id="PS50850">
    <property type="entry name" value="MFS"/>
    <property type="match status" value="1"/>
</dbReference>
<dbReference type="SMART" id="SM00220">
    <property type="entry name" value="S_TKc"/>
    <property type="match status" value="1"/>
</dbReference>
<feature type="transmembrane region" description="Helical" evidence="12">
    <location>
        <begin position="592"/>
        <end position="610"/>
    </location>
</feature>
<evidence type="ECO:0000256" key="6">
    <source>
        <dbReference type="ARBA" id="ARBA00022840"/>
    </source>
</evidence>
<feature type="transmembrane region" description="Helical" evidence="12">
    <location>
        <begin position="805"/>
        <end position="824"/>
    </location>
</feature>
<dbReference type="Gene3D" id="3.30.200.20">
    <property type="entry name" value="Phosphorylase Kinase, domain 1"/>
    <property type="match status" value="1"/>
</dbReference>
<feature type="transmembrane region" description="Helical" evidence="12">
    <location>
        <begin position="758"/>
        <end position="785"/>
    </location>
</feature>
<dbReference type="Gene3D" id="1.20.1250.20">
    <property type="entry name" value="MFS general substrate transporter like domains"/>
    <property type="match status" value="1"/>
</dbReference>
<evidence type="ECO:0000259" key="14">
    <source>
        <dbReference type="PROSITE" id="PS50850"/>
    </source>
</evidence>
<keyword evidence="2" id="KW-0813">Transport</keyword>
<dbReference type="SUPFAM" id="SSF103473">
    <property type="entry name" value="MFS general substrate transporter"/>
    <property type="match status" value="1"/>
</dbReference>